<feature type="domain" description="Major facilitator superfamily (MFS) profile" evidence="7">
    <location>
        <begin position="6"/>
        <end position="397"/>
    </location>
</feature>
<gene>
    <name evidence="8" type="ORF">BSTOLATCC_MIC46524</name>
</gene>
<dbReference type="InterPro" id="IPR020846">
    <property type="entry name" value="MFS_dom"/>
</dbReference>
<evidence type="ECO:0000256" key="2">
    <source>
        <dbReference type="ARBA" id="ARBA00022448"/>
    </source>
</evidence>
<dbReference type="PROSITE" id="PS50850">
    <property type="entry name" value="MFS"/>
    <property type="match status" value="1"/>
</dbReference>
<evidence type="ECO:0000256" key="3">
    <source>
        <dbReference type="ARBA" id="ARBA00022692"/>
    </source>
</evidence>
<feature type="transmembrane region" description="Helical" evidence="6">
    <location>
        <begin position="167"/>
        <end position="185"/>
    </location>
</feature>
<sequence length="420" mass="45808">MKVDFCLLSIFISTLLINLIYTVISPFYPIIAQDKGMPDWLVGVVFMIMPACGFLVSPTIGENLSHIGRRNVLALGMVFGAISLIILTIVSNYSLTIFTFLSLVSRALGGIGVSAVYIAGFSIIVNDYNSTKDQNISTLEVFSGFGMMIGPVFGSFCYNFLGAGGCFTLSAILHLLPLPMILMYIKNKSPEIEEKEEITCWGLLKKRSIFLDIMVGLFTNIVYNFFDPCLGPFLKNEGYSDLEIGYVFMASTIAYTLGSIYLVFYLKNANKHLLMLISVALAIIGLAMTGPLEQIMKQPILSALGMCLIALGGCLGFIIPLPYILDSAEDLGIPEGSQLYDSLSTVFNCSISLGEILGPLFAGILVSMIGFSSSCTLMGIFGFIFLIWYVALRKTNPSKLNIVNTYTPEASIEMASLHEV</sequence>
<dbReference type="SUPFAM" id="SSF103473">
    <property type="entry name" value="MFS general substrate transporter"/>
    <property type="match status" value="1"/>
</dbReference>
<feature type="transmembrane region" description="Helical" evidence="6">
    <location>
        <begin position="371"/>
        <end position="392"/>
    </location>
</feature>
<reference evidence="8" key="1">
    <citation type="submission" date="2021-09" db="EMBL/GenBank/DDBJ databases">
        <authorList>
            <consortium name="AG Swart"/>
            <person name="Singh M."/>
            <person name="Singh A."/>
            <person name="Seah K."/>
            <person name="Emmerich C."/>
        </authorList>
    </citation>
    <scope>NUCLEOTIDE SEQUENCE</scope>
    <source>
        <strain evidence="8">ATCC30299</strain>
    </source>
</reference>
<keyword evidence="4 6" id="KW-1133">Transmembrane helix</keyword>
<dbReference type="Gene3D" id="1.20.1250.20">
    <property type="entry name" value="MFS general substrate transporter like domains"/>
    <property type="match status" value="2"/>
</dbReference>
<feature type="transmembrane region" description="Helical" evidence="6">
    <location>
        <begin position="7"/>
        <end position="28"/>
    </location>
</feature>
<protein>
    <recommendedName>
        <fullName evidence="7">Major facilitator superfamily (MFS) profile domain-containing protein</fullName>
    </recommendedName>
</protein>
<dbReference type="EMBL" id="CAJZBQ010000046">
    <property type="protein sequence ID" value="CAG9328527.1"/>
    <property type="molecule type" value="Genomic_DNA"/>
</dbReference>
<dbReference type="GO" id="GO:0016020">
    <property type="term" value="C:membrane"/>
    <property type="evidence" value="ECO:0007669"/>
    <property type="project" value="UniProtKB-SubCell"/>
</dbReference>
<keyword evidence="9" id="KW-1185">Reference proteome</keyword>
<keyword evidence="2" id="KW-0813">Transport</keyword>
<dbReference type="InterPro" id="IPR036259">
    <property type="entry name" value="MFS_trans_sf"/>
</dbReference>
<evidence type="ECO:0000313" key="8">
    <source>
        <dbReference type="EMBL" id="CAG9328527.1"/>
    </source>
</evidence>
<evidence type="ECO:0000259" key="7">
    <source>
        <dbReference type="PROSITE" id="PS50850"/>
    </source>
</evidence>
<evidence type="ECO:0000256" key="6">
    <source>
        <dbReference type="SAM" id="Phobius"/>
    </source>
</evidence>
<dbReference type="InterPro" id="IPR011701">
    <property type="entry name" value="MFS"/>
</dbReference>
<accession>A0AAU9JS07</accession>
<evidence type="ECO:0000256" key="4">
    <source>
        <dbReference type="ARBA" id="ARBA00022989"/>
    </source>
</evidence>
<name>A0AAU9JS07_9CILI</name>
<dbReference type="AlphaFoldDB" id="A0AAU9JS07"/>
<organism evidence="8 9">
    <name type="scientific">Blepharisma stoltei</name>
    <dbReference type="NCBI Taxonomy" id="1481888"/>
    <lineage>
        <taxon>Eukaryota</taxon>
        <taxon>Sar</taxon>
        <taxon>Alveolata</taxon>
        <taxon>Ciliophora</taxon>
        <taxon>Postciliodesmatophora</taxon>
        <taxon>Heterotrichea</taxon>
        <taxon>Heterotrichida</taxon>
        <taxon>Blepharismidae</taxon>
        <taxon>Blepharisma</taxon>
    </lineage>
</organism>
<feature type="transmembrane region" description="Helical" evidence="6">
    <location>
        <begin position="40"/>
        <end position="60"/>
    </location>
</feature>
<dbReference type="GO" id="GO:0022857">
    <property type="term" value="F:transmembrane transporter activity"/>
    <property type="evidence" value="ECO:0007669"/>
    <property type="project" value="InterPro"/>
</dbReference>
<proteinExistence type="predicted"/>
<dbReference type="Proteomes" id="UP001162131">
    <property type="component" value="Unassembled WGS sequence"/>
</dbReference>
<dbReference type="Pfam" id="PF07690">
    <property type="entry name" value="MFS_1"/>
    <property type="match status" value="1"/>
</dbReference>
<comment type="caution">
    <text evidence="8">The sequence shown here is derived from an EMBL/GenBank/DDBJ whole genome shotgun (WGS) entry which is preliminary data.</text>
</comment>
<feature type="transmembrane region" description="Helical" evidence="6">
    <location>
        <begin position="303"/>
        <end position="325"/>
    </location>
</feature>
<comment type="subcellular location">
    <subcellularLocation>
        <location evidence="1">Membrane</location>
        <topology evidence="1">Multi-pass membrane protein</topology>
    </subcellularLocation>
</comment>
<feature type="transmembrane region" description="Helical" evidence="6">
    <location>
        <begin position="72"/>
        <end position="95"/>
    </location>
</feature>
<dbReference type="InterPro" id="IPR050930">
    <property type="entry name" value="MFS_Vesicular_Transporter"/>
</dbReference>
<keyword evidence="3 6" id="KW-0812">Transmembrane</keyword>
<feature type="transmembrane region" description="Helical" evidence="6">
    <location>
        <begin position="346"/>
        <end position="365"/>
    </location>
</feature>
<evidence type="ECO:0000256" key="5">
    <source>
        <dbReference type="ARBA" id="ARBA00023136"/>
    </source>
</evidence>
<feature type="transmembrane region" description="Helical" evidence="6">
    <location>
        <begin position="107"/>
        <end position="129"/>
    </location>
</feature>
<feature type="transmembrane region" description="Helical" evidence="6">
    <location>
        <begin position="246"/>
        <end position="266"/>
    </location>
</feature>
<dbReference type="PANTHER" id="PTHR23506:SF26">
    <property type="entry name" value="MFS-TYPE TRANSPORTER SLC18B1"/>
    <property type="match status" value="1"/>
</dbReference>
<keyword evidence="5 6" id="KW-0472">Membrane</keyword>
<dbReference type="PANTHER" id="PTHR23506">
    <property type="entry name" value="GH10249P"/>
    <property type="match status" value="1"/>
</dbReference>
<feature type="transmembrane region" description="Helical" evidence="6">
    <location>
        <begin position="273"/>
        <end position="291"/>
    </location>
</feature>
<evidence type="ECO:0000256" key="1">
    <source>
        <dbReference type="ARBA" id="ARBA00004141"/>
    </source>
</evidence>
<evidence type="ECO:0000313" key="9">
    <source>
        <dbReference type="Proteomes" id="UP001162131"/>
    </source>
</evidence>